<evidence type="ECO:0000256" key="2">
    <source>
        <dbReference type="SAM" id="Phobius"/>
    </source>
</evidence>
<dbReference type="EMBL" id="FQUQ01000004">
    <property type="protein sequence ID" value="SHG03214.1"/>
    <property type="molecule type" value="Genomic_DNA"/>
</dbReference>
<name>A0A1M5GHL2_9SPHI</name>
<keyword evidence="2" id="KW-0812">Transmembrane</keyword>
<keyword evidence="4" id="KW-1185">Reference proteome</keyword>
<dbReference type="Pfam" id="PF11335">
    <property type="entry name" value="DUF3137"/>
    <property type="match status" value="1"/>
</dbReference>
<accession>A0A1M5GHL2</accession>
<keyword evidence="2" id="KW-1133">Transmembrane helix</keyword>
<organism evidence="3 4">
    <name type="scientific">Pedobacter caeni</name>
    <dbReference type="NCBI Taxonomy" id="288992"/>
    <lineage>
        <taxon>Bacteria</taxon>
        <taxon>Pseudomonadati</taxon>
        <taxon>Bacteroidota</taxon>
        <taxon>Sphingobacteriia</taxon>
        <taxon>Sphingobacteriales</taxon>
        <taxon>Sphingobacteriaceae</taxon>
        <taxon>Pedobacter</taxon>
    </lineage>
</organism>
<dbReference type="OrthoDB" id="4960523at2"/>
<evidence type="ECO:0000313" key="3">
    <source>
        <dbReference type="EMBL" id="SHG03214.1"/>
    </source>
</evidence>
<dbReference type="InterPro" id="IPR021484">
    <property type="entry name" value="DUF3137"/>
</dbReference>
<sequence length="333" mass="38047">MGLNLNETPDEQIVLQDLAIKNNKELQSVLKELEIERKRLYLLQIQCTLLPLLSLILMVAGPFFLPFPFAFYLLPFITFCYGCSLITKFSEGFTVFKKAHKEKLMIPLLKVIDESITLKPESGISKGDFIDSMLYSIYPDYYGSSDYVQGKIDKTEFYFSEVAAAYDLDPKQKKKAAAPIFKGIVFRADFNKNFKGTTILSADHSRKLIVRNGHYRGATGVYIPTEKIEMENTAFNELFNIRSTDAIEARYLLTPLMMEKLVQLNTGSGGTIGVAFTKNTIYISFPMFFYFFEPQMSKNLLDPKTLHRDLSVVRLMCNVIKELGLNTRIWGKE</sequence>
<evidence type="ECO:0000313" key="4">
    <source>
        <dbReference type="Proteomes" id="UP000184287"/>
    </source>
</evidence>
<keyword evidence="1" id="KW-0175">Coiled coil</keyword>
<dbReference type="Proteomes" id="UP000184287">
    <property type="component" value="Unassembled WGS sequence"/>
</dbReference>
<dbReference type="AlphaFoldDB" id="A0A1M5GHL2"/>
<feature type="coiled-coil region" evidence="1">
    <location>
        <begin position="16"/>
        <end position="43"/>
    </location>
</feature>
<protein>
    <recommendedName>
        <fullName evidence="5">Galanin</fullName>
    </recommendedName>
</protein>
<proteinExistence type="predicted"/>
<reference evidence="4" key="1">
    <citation type="submission" date="2016-11" db="EMBL/GenBank/DDBJ databases">
        <authorList>
            <person name="Varghese N."/>
            <person name="Submissions S."/>
        </authorList>
    </citation>
    <scope>NUCLEOTIDE SEQUENCE [LARGE SCALE GENOMIC DNA]</scope>
    <source>
        <strain evidence="4">DSM 16990</strain>
    </source>
</reference>
<evidence type="ECO:0008006" key="5">
    <source>
        <dbReference type="Google" id="ProtNLM"/>
    </source>
</evidence>
<keyword evidence="2" id="KW-0472">Membrane</keyword>
<gene>
    <name evidence="3" type="ORF">SAMN04488522_104224</name>
</gene>
<feature type="transmembrane region" description="Helical" evidence="2">
    <location>
        <begin position="40"/>
        <end position="63"/>
    </location>
</feature>
<dbReference type="RefSeq" id="WP_073232949.1">
    <property type="nucleotide sequence ID" value="NZ_FQUQ01000004.1"/>
</dbReference>
<dbReference type="STRING" id="288992.SAMN04488522_104224"/>
<evidence type="ECO:0000256" key="1">
    <source>
        <dbReference type="SAM" id="Coils"/>
    </source>
</evidence>